<dbReference type="AlphaFoldDB" id="A0A1C3E4K7"/>
<keyword evidence="3" id="KW-1185">Reference proteome</keyword>
<feature type="transmembrane region" description="Helical" evidence="1">
    <location>
        <begin position="210"/>
        <end position="232"/>
    </location>
</feature>
<dbReference type="RefSeq" id="WP_068852778.1">
    <property type="nucleotide sequence ID" value="NZ_LYDR01000156.1"/>
</dbReference>
<feature type="transmembrane region" description="Helical" evidence="1">
    <location>
        <begin position="244"/>
        <end position="262"/>
    </location>
</feature>
<evidence type="ECO:0000313" key="3">
    <source>
        <dbReference type="Proteomes" id="UP000094828"/>
    </source>
</evidence>
<reference evidence="2 3" key="1">
    <citation type="submission" date="2016-05" db="EMBL/GenBank/DDBJ databases">
        <title>Genomic and physiological characterization of Planctopirus sp. isolated from fresh water lake.</title>
        <authorList>
            <person name="Subhash Y."/>
            <person name="Ramana C."/>
        </authorList>
    </citation>
    <scope>NUCLEOTIDE SEQUENCE [LARGE SCALE GENOMIC DNA]</scope>
    <source>
        <strain evidence="2 3">JC280</strain>
    </source>
</reference>
<keyword evidence="1" id="KW-0472">Membrane</keyword>
<sequence length="276" mass="29640">MPTTEVASFPAVQGNETDQTVVIGNDKYPLGVVKDIFAADEHYILYTCPKDQLWLVCDSTLNKLGTEFNLLWTQVQQVNALPMLNAKAVKRSILASLATAVTCAIEEDFVTAKISVEQARTILQDASQRTAKSRYMLATSTTGIIFATGGMYLFSHFMEAADATSHALFRLITASITGGSIGALLSAMAPRAHGGTFEPFSTPATAFTDGMLRIIYGVITAFVVTLAVETGIVTSSLVTSDKTALSLLLVAVVGGFLERWAIDIIRNGYPTEKETP</sequence>
<organism evidence="2 3">
    <name type="scientific">Planctopirus hydrillae</name>
    <dbReference type="NCBI Taxonomy" id="1841610"/>
    <lineage>
        <taxon>Bacteria</taxon>
        <taxon>Pseudomonadati</taxon>
        <taxon>Planctomycetota</taxon>
        <taxon>Planctomycetia</taxon>
        <taxon>Planctomycetales</taxon>
        <taxon>Planctomycetaceae</taxon>
        <taxon>Planctopirus</taxon>
    </lineage>
</organism>
<feature type="transmembrane region" description="Helical" evidence="1">
    <location>
        <begin position="167"/>
        <end position="189"/>
    </location>
</feature>
<dbReference type="Proteomes" id="UP000094828">
    <property type="component" value="Unassembled WGS sequence"/>
</dbReference>
<comment type="caution">
    <text evidence="2">The sequence shown here is derived from an EMBL/GenBank/DDBJ whole genome shotgun (WGS) entry which is preliminary data.</text>
</comment>
<feature type="transmembrane region" description="Helical" evidence="1">
    <location>
        <begin position="135"/>
        <end position="155"/>
    </location>
</feature>
<keyword evidence="1" id="KW-0812">Transmembrane</keyword>
<dbReference type="EMBL" id="LYDR01000156">
    <property type="protein sequence ID" value="ODA28181.1"/>
    <property type="molecule type" value="Genomic_DNA"/>
</dbReference>
<keyword evidence="1" id="KW-1133">Transmembrane helix</keyword>
<accession>A0A1C3E4K7</accession>
<evidence type="ECO:0000313" key="2">
    <source>
        <dbReference type="EMBL" id="ODA28181.1"/>
    </source>
</evidence>
<name>A0A1C3E4K7_9PLAN</name>
<gene>
    <name evidence="2" type="ORF">A6X21_13490</name>
</gene>
<evidence type="ECO:0000256" key="1">
    <source>
        <dbReference type="SAM" id="Phobius"/>
    </source>
</evidence>
<proteinExistence type="predicted"/>
<protein>
    <submittedName>
        <fullName evidence="2">Uncharacterized protein</fullName>
    </submittedName>
</protein>